<proteinExistence type="predicted"/>
<dbReference type="STRING" id="42256.RradSPS_0200"/>
<evidence type="ECO:0000313" key="4">
    <source>
        <dbReference type="Proteomes" id="UP000025229"/>
    </source>
</evidence>
<organism evidence="2 4">
    <name type="scientific">Rubrobacter radiotolerans</name>
    <name type="common">Arthrobacter radiotolerans</name>
    <dbReference type="NCBI Taxonomy" id="42256"/>
    <lineage>
        <taxon>Bacteria</taxon>
        <taxon>Bacillati</taxon>
        <taxon>Actinomycetota</taxon>
        <taxon>Rubrobacteria</taxon>
        <taxon>Rubrobacterales</taxon>
        <taxon>Rubrobacteraceae</taxon>
        <taxon>Rubrobacter</taxon>
    </lineage>
</organism>
<dbReference type="CDD" id="cd05243">
    <property type="entry name" value="SDR_a5"/>
    <property type="match status" value="1"/>
</dbReference>
<dbReference type="PANTHER" id="PTHR15020:SF50">
    <property type="entry name" value="UPF0659 PROTEIN YMR090W"/>
    <property type="match status" value="1"/>
</dbReference>
<dbReference type="InterPro" id="IPR036291">
    <property type="entry name" value="NAD(P)-bd_dom_sf"/>
</dbReference>
<dbReference type="RefSeq" id="WP_038680084.1">
    <property type="nucleotide sequence ID" value="NZ_CP007514.1"/>
</dbReference>
<accession>A0A023WZH7</accession>
<protein>
    <submittedName>
        <fullName evidence="2">NADH(P)-binding</fullName>
    </submittedName>
    <submittedName>
        <fullName evidence="3">SDR family oxidoreductase</fullName>
    </submittedName>
</protein>
<dbReference type="PANTHER" id="PTHR15020">
    <property type="entry name" value="FLAVIN REDUCTASE-RELATED"/>
    <property type="match status" value="1"/>
</dbReference>
<dbReference type="Proteomes" id="UP001281130">
    <property type="component" value="Unassembled WGS sequence"/>
</dbReference>
<dbReference type="SUPFAM" id="SSF51735">
    <property type="entry name" value="NAD(P)-binding Rossmann-fold domains"/>
    <property type="match status" value="1"/>
</dbReference>
<keyword evidence="4" id="KW-1185">Reference proteome</keyword>
<dbReference type="InterPro" id="IPR016040">
    <property type="entry name" value="NAD(P)-bd_dom"/>
</dbReference>
<feature type="domain" description="NAD(P)-binding" evidence="1">
    <location>
        <begin position="7"/>
        <end position="190"/>
    </location>
</feature>
<dbReference type="eggNOG" id="COG0702">
    <property type="taxonomic scope" value="Bacteria"/>
</dbReference>
<sequence length="214" mass="22661">MKVAIAGAAGQIGRKTVTLLLDNGHEVRGLARKDEQLRDLEEAGAEGFRLDLEADGDERVREAVRGADAVIFTAGAGPGSGDARKETMDYGGAVKLIEACRSEGVRRYLIVSSMGYADPGGAGKMENYLLAKLKADVALQTSDLDYTIIRPGRLTDDEGTGRIDAAPQLGRYGEIPRADVAAVLLAALESENTVRRAFEVLSGETEIPDALSGL</sequence>
<dbReference type="EMBL" id="CP007514">
    <property type="protein sequence ID" value="AHY45483.1"/>
    <property type="molecule type" value="Genomic_DNA"/>
</dbReference>
<dbReference type="HOGENOM" id="CLU_025711_1_1_11"/>
<evidence type="ECO:0000313" key="3">
    <source>
        <dbReference type="EMBL" id="MDX5892894.1"/>
    </source>
</evidence>
<dbReference type="Pfam" id="PF13460">
    <property type="entry name" value="NAD_binding_10"/>
    <property type="match status" value="1"/>
</dbReference>
<reference evidence="2 4" key="1">
    <citation type="submission" date="2014-03" db="EMBL/GenBank/DDBJ databases">
        <title>Complete genome sequence of the Radio-Resistant Rubrobacter radiotolerans RSPS-4.</title>
        <authorList>
            <person name="Egas C.C."/>
            <person name="Barroso C.C."/>
            <person name="Froufe H.J.C."/>
            <person name="Pacheco J.J."/>
            <person name="Albuquerque L.L."/>
            <person name="da Costa M.M.S."/>
        </authorList>
    </citation>
    <scope>NUCLEOTIDE SEQUENCE [LARGE SCALE GENOMIC DNA]</scope>
    <source>
        <strain evidence="2 4">RSPS-4</strain>
    </source>
</reference>
<evidence type="ECO:0000313" key="2">
    <source>
        <dbReference type="EMBL" id="AHY45483.1"/>
    </source>
</evidence>
<dbReference type="OrthoDB" id="4248066at2"/>
<dbReference type="Proteomes" id="UP000025229">
    <property type="component" value="Chromosome"/>
</dbReference>
<dbReference type="Gene3D" id="3.40.50.720">
    <property type="entry name" value="NAD(P)-binding Rossmann-like Domain"/>
    <property type="match status" value="1"/>
</dbReference>
<reference evidence="3" key="2">
    <citation type="submission" date="2023-11" db="EMBL/GenBank/DDBJ databases">
        <title>MicrobeMod: A computational toolkit for identifying prokaryotic methylation and restriction-modification with nanopore sequencing.</title>
        <authorList>
            <person name="Crits-Christoph A."/>
            <person name="Kang S.C."/>
            <person name="Lee H."/>
            <person name="Ostrov N."/>
        </authorList>
    </citation>
    <scope>NUCLEOTIDE SEQUENCE</scope>
    <source>
        <strain evidence="3">ATCC 51242</strain>
    </source>
</reference>
<gene>
    <name evidence="2" type="ORF">RradSPS_0200</name>
    <name evidence="3" type="ORF">SIL72_02515</name>
</gene>
<name>A0A023WZH7_RUBRA</name>
<dbReference type="AlphaFoldDB" id="A0A023WZH7"/>
<evidence type="ECO:0000259" key="1">
    <source>
        <dbReference type="Pfam" id="PF13460"/>
    </source>
</evidence>
<dbReference type="KEGG" id="rrd:RradSPS_0200"/>
<dbReference type="EMBL" id="JAWXXX010000001">
    <property type="protein sequence ID" value="MDX5892894.1"/>
    <property type="molecule type" value="Genomic_DNA"/>
</dbReference>